<dbReference type="EMBL" id="BQNB010017146">
    <property type="protein sequence ID" value="GJT59853.1"/>
    <property type="molecule type" value="Genomic_DNA"/>
</dbReference>
<organism evidence="2 3">
    <name type="scientific">Tanacetum coccineum</name>
    <dbReference type="NCBI Taxonomy" id="301880"/>
    <lineage>
        <taxon>Eukaryota</taxon>
        <taxon>Viridiplantae</taxon>
        <taxon>Streptophyta</taxon>
        <taxon>Embryophyta</taxon>
        <taxon>Tracheophyta</taxon>
        <taxon>Spermatophyta</taxon>
        <taxon>Magnoliopsida</taxon>
        <taxon>eudicotyledons</taxon>
        <taxon>Gunneridae</taxon>
        <taxon>Pentapetalae</taxon>
        <taxon>asterids</taxon>
        <taxon>campanulids</taxon>
        <taxon>Asterales</taxon>
        <taxon>Asteraceae</taxon>
        <taxon>Asteroideae</taxon>
        <taxon>Anthemideae</taxon>
        <taxon>Anthemidinae</taxon>
        <taxon>Tanacetum</taxon>
    </lineage>
</organism>
<gene>
    <name evidence="2" type="ORF">Tco_1003386</name>
</gene>
<reference evidence="2" key="2">
    <citation type="submission" date="2022-01" db="EMBL/GenBank/DDBJ databases">
        <authorList>
            <person name="Yamashiro T."/>
            <person name="Shiraishi A."/>
            <person name="Satake H."/>
            <person name="Nakayama K."/>
        </authorList>
    </citation>
    <scope>NUCLEOTIDE SEQUENCE</scope>
</reference>
<name>A0ABQ5FAE9_9ASTR</name>
<evidence type="ECO:0008006" key="4">
    <source>
        <dbReference type="Google" id="ProtNLM"/>
    </source>
</evidence>
<accession>A0ABQ5FAE9</accession>
<proteinExistence type="predicted"/>
<sequence>MMEDFTKRMNQELHKQEVLLASQREQELLAQKQAAREKQVPSPNSVFRQLIEEMCGTKVCEGKKQNMEDAMLDLLKICQQKELYCIYNNVEDLIESALNSKLLLINLNSQRLNKEEQEVKNIAEPAAKRQTRITSCLQNFKVISKESTIPLNKTSQISPVNAITHDLPTEKPEDSLIMGNEELSTIPEKESDEFIKSSVEDLIPIPRESEDTSESDSESVLPSSDDFSPIFEEKSVSFSNPLFEFNDEYISNDVSPLFDKVLENIESKGSYVSNLDEPALLVTPLSDANEDECFDPEGVIDEIDAFLDMDISTDIENDYHDSEGDIIYLESLLIDDTSPNIPPEVFLDHDPRSLKDEPDNDDLMTEDKVFDPGIYEKSFSPTFVKLTFEDRHYFLITFIIRIFLPNLTYSVDSSFLLSSGSEDTIFDPGISTFHFYSLKLVATRCLQPLRSRGTNYRGSKYVCCILWLTTNVAAFYRDRGVAGTRYEVAAGQSERDTWHLAYVSTRDFAKPVKAIALPQDVPSTSDRRLIELENQVQCLMEAHLASKQPTQVNKITTSCEICSGPHDTQYCMEDPEQAIVKYTSSRTDEAVGILPSDTVKNSKLGTHPVSSACSYPIMDPQCSTQIHSSINTITIHPKQQSDSHDKTEENEEEERDRHHPDSPTPPDPSISFITEKLLKFNSLFESLRLVPPSPNAELVCTKEEDGDVMFIEIIPKDDNSHKEEPEPGVQEVEYFDIFLTRSELAYHKYLMCGPIPLIFLRSPVIIEGSPSNLKIPCNIGHVHVEKAYTDLNSPLIS</sequence>
<comment type="caution">
    <text evidence="2">The sequence shown here is derived from an EMBL/GenBank/DDBJ whole genome shotgun (WGS) entry which is preliminary data.</text>
</comment>
<dbReference type="Proteomes" id="UP001151760">
    <property type="component" value="Unassembled WGS sequence"/>
</dbReference>
<feature type="region of interest" description="Disordered" evidence="1">
    <location>
        <begin position="206"/>
        <end position="226"/>
    </location>
</feature>
<feature type="region of interest" description="Disordered" evidence="1">
    <location>
        <begin position="634"/>
        <end position="670"/>
    </location>
</feature>
<protein>
    <recommendedName>
        <fullName evidence="4">MAK10-like protein</fullName>
    </recommendedName>
</protein>
<reference evidence="2" key="1">
    <citation type="journal article" date="2022" name="Int. J. Mol. Sci.">
        <title>Draft Genome of Tanacetum Coccineum: Genomic Comparison of Closely Related Tanacetum-Family Plants.</title>
        <authorList>
            <person name="Yamashiro T."/>
            <person name="Shiraishi A."/>
            <person name="Nakayama K."/>
            <person name="Satake H."/>
        </authorList>
    </citation>
    <scope>NUCLEOTIDE SEQUENCE</scope>
</reference>
<evidence type="ECO:0000313" key="3">
    <source>
        <dbReference type="Proteomes" id="UP001151760"/>
    </source>
</evidence>
<evidence type="ECO:0000256" key="1">
    <source>
        <dbReference type="SAM" id="MobiDB-lite"/>
    </source>
</evidence>
<evidence type="ECO:0000313" key="2">
    <source>
        <dbReference type="EMBL" id="GJT59853.1"/>
    </source>
</evidence>
<keyword evidence="3" id="KW-1185">Reference proteome</keyword>